<dbReference type="STRING" id="392015.SAMN05421543_11745"/>
<accession>A0A1I7KMG2</accession>
<sequence>MVAGKLWRLVGWLLSGLVIALSVYTLQQAAGRVPARDPYALPHAPYASVSQGNLGGMRAAARAFGQAVLFRWREDGLR</sequence>
<keyword evidence="1" id="KW-0812">Transmembrane</keyword>
<name>A0A1I7KMG2_9BACL</name>
<dbReference type="AlphaFoldDB" id="A0A1I7KMG2"/>
<gene>
    <name evidence="2" type="ORF">SAMN05421543_11745</name>
</gene>
<reference evidence="3" key="1">
    <citation type="submission" date="2016-10" db="EMBL/GenBank/DDBJ databases">
        <authorList>
            <person name="Varghese N."/>
        </authorList>
    </citation>
    <scope>NUCLEOTIDE SEQUENCE [LARGE SCALE GENOMIC DNA]</scope>
    <source>
        <strain evidence="3">DSM 17980</strain>
    </source>
</reference>
<keyword evidence="1" id="KW-1133">Transmembrane helix</keyword>
<dbReference type="EMBL" id="FPBV01000017">
    <property type="protein sequence ID" value="SFU98657.1"/>
    <property type="molecule type" value="Genomic_DNA"/>
</dbReference>
<evidence type="ECO:0000256" key="1">
    <source>
        <dbReference type="SAM" id="Phobius"/>
    </source>
</evidence>
<protein>
    <submittedName>
        <fullName evidence="2">Uncharacterized protein</fullName>
    </submittedName>
</protein>
<evidence type="ECO:0000313" key="2">
    <source>
        <dbReference type="EMBL" id="SFU98657.1"/>
    </source>
</evidence>
<keyword evidence="3" id="KW-1185">Reference proteome</keyword>
<organism evidence="2 3">
    <name type="scientific">Alicyclobacillus macrosporangiidus</name>
    <dbReference type="NCBI Taxonomy" id="392015"/>
    <lineage>
        <taxon>Bacteria</taxon>
        <taxon>Bacillati</taxon>
        <taxon>Bacillota</taxon>
        <taxon>Bacilli</taxon>
        <taxon>Bacillales</taxon>
        <taxon>Alicyclobacillaceae</taxon>
        <taxon>Alicyclobacillus</taxon>
    </lineage>
</organism>
<feature type="transmembrane region" description="Helical" evidence="1">
    <location>
        <begin position="6"/>
        <end position="26"/>
    </location>
</feature>
<keyword evidence="1" id="KW-0472">Membrane</keyword>
<proteinExistence type="predicted"/>
<dbReference type="Proteomes" id="UP000183508">
    <property type="component" value="Unassembled WGS sequence"/>
</dbReference>
<evidence type="ECO:0000313" key="3">
    <source>
        <dbReference type="Proteomes" id="UP000183508"/>
    </source>
</evidence>